<organism evidence="1 2">
    <name type="scientific">Persicitalea jodogahamensis</name>
    <dbReference type="NCBI Taxonomy" id="402147"/>
    <lineage>
        <taxon>Bacteria</taxon>
        <taxon>Pseudomonadati</taxon>
        <taxon>Bacteroidota</taxon>
        <taxon>Cytophagia</taxon>
        <taxon>Cytophagales</taxon>
        <taxon>Spirosomataceae</taxon>
        <taxon>Persicitalea</taxon>
    </lineage>
</organism>
<reference evidence="1 2" key="1">
    <citation type="journal article" date="2014" name="Int. J. Syst. Evol. Microbiol.">
        <title>Complete genome sequence of Corynebacterium casei LMG S-19264T (=DSM 44701T), isolated from a smear-ripened cheese.</title>
        <authorList>
            <consortium name="US DOE Joint Genome Institute (JGI-PGF)"/>
            <person name="Walter F."/>
            <person name="Albersmeier A."/>
            <person name="Kalinowski J."/>
            <person name="Ruckert C."/>
        </authorList>
    </citation>
    <scope>NUCLEOTIDE SEQUENCE [LARGE SCALE GENOMIC DNA]</scope>
    <source>
        <strain evidence="1 2">KCTC 12866</strain>
    </source>
</reference>
<dbReference type="EMBL" id="BMXF01000001">
    <property type="protein sequence ID" value="GHB62743.1"/>
    <property type="molecule type" value="Genomic_DNA"/>
</dbReference>
<protein>
    <submittedName>
        <fullName evidence="1">Uncharacterized protein</fullName>
    </submittedName>
</protein>
<proteinExistence type="predicted"/>
<name>A0A8J3D5G9_9BACT</name>
<sequence>MSQLTLLLLLLITAAPLGCSPEVIKSIRLQEFTRGTQRSIEVDAEKTVVIINEAEETTKTDPVVWKELKGQILDLPLTALDKVTVLSKKHQFDGALAASLTITTPDSTYTSPTFDHNAPPAELKAIVDRLYQQVPAAMRERFGQ</sequence>
<evidence type="ECO:0000313" key="2">
    <source>
        <dbReference type="Proteomes" id="UP000598271"/>
    </source>
</evidence>
<dbReference type="Proteomes" id="UP000598271">
    <property type="component" value="Unassembled WGS sequence"/>
</dbReference>
<evidence type="ECO:0000313" key="1">
    <source>
        <dbReference type="EMBL" id="GHB62743.1"/>
    </source>
</evidence>
<dbReference type="AlphaFoldDB" id="A0A8J3D5G9"/>
<dbReference type="RefSeq" id="WP_189563755.1">
    <property type="nucleotide sequence ID" value="NZ_BMXF01000001.1"/>
</dbReference>
<gene>
    <name evidence="1" type="ORF">GCM10007390_15720</name>
</gene>
<comment type="caution">
    <text evidence="1">The sequence shown here is derived from an EMBL/GenBank/DDBJ whole genome shotgun (WGS) entry which is preliminary data.</text>
</comment>
<keyword evidence="2" id="KW-1185">Reference proteome</keyword>
<accession>A0A8J3D5G9</accession>